<feature type="transmembrane region" description="Helical" evidence="7">
    <location>
        <begin position="129"/>
        <end position="148"/>
    </location>
</feature>
<feature type="transmembrane region" description="Helical" evidence="7">
    <location>
        <begin position="193"/>
        <end position="214"/>
    </location>
</feature>
<protein>
    <recommendedName>
        <fullName evidence="10">Solute carrier family 35 member F1</fullName>
    </recommendedName>
</protein>
<comment type="subcellular location">
    <subcellularLocation>
        <location evidence="1">Membrane</location>
        <topology evidence="1">Multi-pass membrane protein</topology>
    </subcellularLocation>
</comment>
<gene>
    <name evidence="8" type="ORF">RND81_01G085900</name>
</gene>
<evidence type="ECO:0000256" key="4">
    <source>
        <dbReference type="ARBA" id="ARBA00022692"/>
    </source>
</evidence>
<dbReference type="AlphaFoldDB" id="A0AAW1NHH1"/>
<evidence type="ECO:0000256" key="2">
    <source>
        <dbReference type="ARBA" id="ARBA00007863"/>
    </source>
</evidence>
<feature type="transmembrane region" description="Helical" evidence="7">
    <location>
        <begin position="226"/>
        <end position="248"/>
    </location>
</feature>
<proteinExistence type="inferred from homology"/>
<evidence type="ECO:0000313" key="9">
    <source>
        <dbReference type="Proteomes" id="UP001443914"/>
    </source>
</evidence>
<keyword evidence="5 7" id="KW-1133">Transmembrane helix</keyword>
<feature type="transmembrane region" description="Helical" evidence="7">
    <location>
        <begin position="12"/>
        <end position="32"/>
    </location>
</feature>
<organism evidence="8 9">
    <name type="scientific">Saponaria officinalis</name>
    <name type="common">Common soapwort</name>
    <name type="synonym">Lychnis saponaria</name>
    <dbReference type="NCBI Taxonomy" id="3572"/>
    <lineage>
        <taxon>Eukaryota</taxon>
        <taxon>Viridiplantae</taxon>
        <taxon>Streptophyta</taxon>
        <taxon>Embryophyta</taxon>
        <taxon>Tracheophyta</taxon>
        <taxon>Spermatophyta</taxon>
        <taxon>Magnoliopsida</taxon>
        <taxon>eudicotyledons</taxon>
        <taxon>Gunneridae</taxon>
        <taxon>Pentapetalae</taxon>
        <taxon>Caryophyllales</taxon>
        <taxon>Caryophyllaceae</taxon>
        <taxon>Caryophylleae</taxon>
        <taxon>Saponaria</taxon>
    </lineage>
</organism>
<dbReference type="InterPro" id="IPR052221">
    <property type="entry name" value="SLC35F_Transporter"/>
</dbReference>
<evidence type="ECO:0000256" key="3">
    <source>
        <dbReference type="ARBA" id="ARBA00022448"/>
    </source>
</evidence>
<accession>A0AAW1NHH1</accession>
<reference evidence="8" key="1">
    <citation type="submission" date="2024-03" db="EMBL/GenBank/DDBJ databases">
        <title>WGS assembly of Saponaria officinalis var. Norfolk2.</title>
        <authorList>
            <person name="Jenkins J."/>
            <person name="Shu S."/>
            <person name="Grimwood J."/>
            <person name="Barry K."/>
            <person name="Goodstein D."/>
            <person name="Schmutz J."/>
            <person name="Leebens-Mack J."/>
            <person name="Osbourn A."/>
        </authorList>
    </citation>
    <scope>NUCLEOTIDE SEQUENCE [LARGE SCALE GENOMIC DNA]</scope>
    <source>
        <strain evidence="8">JIC</strain>
    </source>
</reference>
<dbReference type="GO" id="GO:0022857">
    <property type="term" value="F:transmembrane transporter activity"/>
    <property type="evidence" value="ECO:0007669"/>
    <property type="project" value="InterPro"/>
</dbReference>
<evidence type="ECO:0000313" key="8">
    <source>
        <dbReference type="EMBL" id="KAK9756273.1"/>
    </source>
</evidence>
<keyword evidence="9" id="KW-1185">Reference proteome</keyword>
<dbReference type="PANTHER" id="PTHR14233">
    <property type="entry name" value="DUF914-RELATED"/>
    <property type="match status" value="1"/>
</dbReference>
<dbReference type="PANTHER" id="PTHR14233:SF18">
    <property type="entry name" value="OS05G0444300 PROTEIN"/>
    <property type="match status" value="1"/>
</dbReference>
<keyword evidence="3" id="KW-0813">Transport</keyword>
<keyword evidence="4 7" id="KW-0812">Transmembrane</keyword>
<feature type="transmembrane region" description="Helical" evidence="7">
    <location>
        <begin position="44"/>
        <end position="63"/>
    </location>
</feature>
<dbReference type="InterPro" id="IPR009262">
    <property type="entry name" value="SLC35_F1/F2/F6"/>
</dbReference>
<evidence type="ECO:0008006" key="10">
    <source>
        <dbReference type="Google" id="ProtNLM"/>
    </source>
</evidence>
<feature type="transmembrane region" description="Helical" evidence="7">
    <location>
        <begin position="281"/>
        <end position="299"/>
    </location>
</feature>
<name>A0AAW1NHH1_SAPOF</name>
<dbReference type="Pfam" id="PF06027">
    <property type="entry name" value="SLC35F"/>
    <property type="match status" value="1"/>
</dbReference>
<dbReference type="EMBL" id="JBDFQZ010000001">
    <property type="protein sequence ID" value="KAK9756273.1"/>
    <property type="molecule type" value="Genomic_DNA"/>
</dbReference>
<evidence type="ECO:0000256" key="7">
    <source>
        <dbReference type="SAM" id="Phobius"/>
    </source>
</evidence>
<comment type="similarity">
    <text evidence="2">Belongs to the SLC35F solute transporter family.</text>
</comment>
<feature type="transmembrane region" description="Helical" evidence="7">
    <location>
        <begin position="160"/>
        <end position="177"/>
    </location>
</feature>
<feature type="transmembrane region" description="Helical" evidence="7">
    <location>
        <begin position="254"/>
        <end position="274"/>
    </location>
</feature>
<evidence type="ECO:0000256" key="5">
    <source>
        <dbReference type="ARBA" id="ARBA00022989"/>
    </source>
</evidence>
<feature type="transmembrane region" description="Helical" evidence="7">
    <location>
        <begin position="105"/>
        <end position="123"/>
    </location>
</feature>
<comment type="caution">
    <text evidence="8">The sequence shown here is derived from an EMBL/GenBank/DDBJ whole genome shotgun (WGS) entry which is preliminary data.</text>
</comment>
<dbReference type="SUPFAM" id="SSF103481">
    <property type="entry name" value="Multidrug resistance efflux transporter EmrE"/>
    <property type="match status" value="1"/>
</dbReference>
<evidence type="ECO:0000256" key="6">
    <source>
        <dbReference type="ARBA" id="ARBA00023136"/>
    </source>
</evidence>
<sequence>MGRFSNNEGLWRTVFIVLLGQLISFIMSLSAFSNSFLASLGVDAPITQSFFTYLSITAVYGSIRLFLRKKLMVSWYYYVPLSFVDVLGNYCVIKAFQFTSITSATLFDCWTIPWVMVLTYFFIGSRYSIWQYFGVAICILGLALALLSDAGLGGEGGSRPLLGDFLVIVGTLFYALSNVGEEFCVKQKDLVEVISMLGVFGLLISICEITLLERHKLLSIEWSSKVMLGFAGHAVAGFLFYTLVPFLLKLSGSTLFNLSALTSDMWAVLIRILFYHEQVGWLYYVSFATVALGLVTYSLSEEESTEMSNVDGHLKDQYRVLTEESGRETASV</sequence>
<dbReference type="Proteomes" id="UP001443914">
    <property type="component" value="Unassembled WGS sequence"/>
</dbReference>
<keyword evidence="6 7" id="KW-0472">Membrane</keyword>
<dbReference type="GO" id="GO:0016020">
    <property type="term" value="C:membrane"/>
    <property type="evidence" value="ECO:0007669"/>
    <property type="project" value="UniProtKB-SubCell"/>
</dbReference>
<dbReference type="InterPro" id="IPR037185">
    <property type="entry name" value="EmrE-like"/>
</dbReference>
<feature type="transmembrane region" description="Helical" evidence="7">
    <location>
        <begin position="75"/>
        <end position="93"/>
    </location>
</feature>
<evidence type="ECO:0000256" key="1">
    <source>
        <dbReference type="ARBA" id="ARBA00004141"/>
    </source>
</evidence>